<gene>
    <name evidence="8" type="ORF">G647_08380</name>
</gene>
<evidence type="ECO:0000256" key="3">
    <source>
        <dbReference type="ARBA" id="ARBA00022694"/>
    </source>
</evidence>
<feature type="region of interest" description="Disordered" evidence="7">
    <location>
        <begin position="507"/>
        <end position="531"/>
    </location>
</feature>
<dbReference type="GO" id="GO:0106004">
    <property type="term" value="P:tRNA (guanine-N7)-methylation"/>
    <property type="evidence" value="ECO:0007669"/>
    <property type="project" value="UniProtKB-UniRule"/>
</dbReference>
<dbReference type="GO" id="GO:0043527">
    <property type="term" value="C:tRNA methyltransferase complex"/>
    <property type="evidence" value="ECO:0007669"/>
    <property type="project" value="TreeGrafter"/>
</dbReference>
<keyword evidence="2 6" id="KW-0853">WD repeat</keyword>
<evidence type="ECO:0000256" key="1">
    <source>
        <dbReference type="ARBA" id="ARBA00004123"/>
    </source>
</evidence>
<dbReference type="InterPro" id="IPR036322">
    <property type="entry name" value="WD40_repeat_dom_sf"/>
</dbReference>
<dbReference type="UniPathway" id="UPA00989"/>
<comment type="subcellular location">
    <subcellularLocation>
        <location evidence="1 6">Nucleus</location>
    </subcellularLocation>
</comment>
<dbReference type="SMART" id="SM00320">
    <property type="entry name" value="WD40"/>
    <property type="match status" value="2"/>
</dbReference>
<evidence type="ECO:0000256" key="6">
    <source>
        <dbReference type="HAMAP-Rule" id="MF_03056"/>
    </source>
</evidence>
<dbReference type="InterPro" id="IPR015943">
    <property type="entry name" value="WD40/YVTN_repeat-like_dom_sf"/>
</dbReference>
<dbReference type="InterPro" id="IPR001680">
    <property type="entry name" value="WD40_rpt"/>
</dbReference>
<evidence type="ECO:0000256" key="5">
    <source>
        <dbReference type="ARBA" id="ARBA00023242"/>
    </source>
</evidence>
<dbReference type="GO" id="GO:0005634">
    <property type="term" value="C:nucleus"/>
    <property type="evidence" value="ECO:0007669"/>
    <property type="project" value="UniProtKB-SubCell"/>
</dbReference>
<keyword evidence="3 6" id="KW-0819">tRNA processing</keyword>
<evidence type="ECO:0000256" key="7">
    <source>
        <dbReference type="SAM" id="MobiDB-lite"/>
    </source>
</evidence>
<reference evidence="8 9" key="1">
    <citation type="submission" date="2013-03" db="EMBL/GenBank/DDBJ databases">
        <title>The Genome Sequence of Cladophialophora carrionii CBS 160.54.</title>
        <authorList>
            <consortium name="The Broad Institute Genomics Platform"/>
            <person name="Cuomo C."/>
            <person name="de Hoog S."/>
            <person name="Gorbushina A."/>
            <person name="Walker B."/>
            <person name="Young S.K."/>
            <person name="Zeng Q."/>
            <person name="Gargeya S."/>
            <person name="Fitzgerald M."/>
            <person name="Haas B."/>
            <person name="Abouelleil A."/>
            <person name="Allen A.W."/>
            <person name="Alvarado L."/>
            <person name="Arachchi H.M."/>
            <person name="Berlin A.M."/>
            <person name="Chapman S.B."/>
            <person name="Gainer-Dewar J."/>
            <person name="Goldberg J."/>
            <person name="Griggs A."/>
            <person name="Gujja S."/>
            <person name="Hansen M."/>
            <person name="Howarth C."/>
            <person name="Imamovic A."/>
            <person name="Ireland A."/>
            <person name="Larimer J."/>
            <person name="McCowan C."/>
            <person name="Murphy C."/>
            <person name="Pearson M."/>
            <person name="Poon T.W."/>
            <person name="Priest M."/>
            <person name="Roberts A."/>
            <person name="Saif S."/>
            <person name="Shea T."/>
            <person name="Sisk P."/>
            <person name="Sykes S."/>
            <person name="Wortman J."/>
            <person name="Nusbaum C."/>
            <person name="Birren B."/>
        </authorList>
    </citation>
    <scope>NUCLEOTIDE SEQUENCE [LARGE SCALE GENOMIC DNA]</scope>
    <source>
        <strain evidence="8 9">CBS 160.54</strain>
    </source>
</reference>
<evidence type="ECO:0000313" key="9">
    <source>
        <dbReference type="Proteomes" id="UP000030678"/>
    </source>
</evidence>
<keyword evidence="4 6" id="KW-0677">Repeat</keyword>
<dbReference type="EMBL" id="KB822708">
    <property type="protein sequence ID" value="ETI20346.1"/>
    <property type="molecule type" value="Genomic_DNA"/>
</dbReference>
<comment type="similarity">
    <text evidence="6">Belongs to the WD repeat TRM82 family.</text>
</comment>
<dbReference type="GO" id="GO:0005829">
    <property type="term" value="C:cytosol"/>
    <property type="evidence" value="ECO:0007669"/>
    <property type="project" value="TreeGrafter"/>
</dbReference>
<evidence type="ECO:0000256" key="4">
    <source>
        <dbReference type="ARBA" id="ARBA00022737"/>
    </source>
</evidence>
<dbReference type="HOGENOM" id="CLU_022082_0_0_1"/>
<feature type="region of interest" description="Disordered" evidence="7">
    <location>
        <begin position="44"/>
        <end position="104"/>
    </location>
</feature>
<dbReference type="PANTHER" id="PTHR16288:SF0">
    <property type="entry name" value="TRNA (GUANINE-N(7)-)-METHYLTRANSFERASE NON-CATALYTIC SUBUNIT WDR4"/>
    <property type="match status" value="1"/>
</dbReference>
<accession>V9D131</accession>
<sequence>MVAAPFQTLCCVQPVENPQPFLLAASGPLISTFNLKDGSLLSQWPRSKEERNQIGTTADGDADRPAKRQRLEEDAPVELSREESEESIEIISERKKGERRRPKVEHTTLPNVSHIVVTSNGKTVICVTSEDKSITVFDVQLGGVLDLKSRRSMPKRICTVVLTPDEKNILVGDKFGDVYLLPFHPTDGWTPPCPKDDQQPKSFAPSATELTVHTKGNLEALKQQRLQKAPQSKKDGLQFEHKLLLGHVSLLTDVAITEVPVGLQTRQYILTADRDEHIRVSRGVTQAHIIENYCLGHHEFVTTLCIVPWDSDLLVAGSGEPSLKVYRWQTGQVLDEELFNGDVKQDIVSCLDVEHGERSLDHLAVSKIWPVHYPVSGHSPRSTRPPRLLLVALEGVPIVLSYSLTDEGRLKHHQTLTVGGNVLDVGVGPALWEIVVSIDTIHKPGSMKVLHPEEVPKTDHFETFGLFSNLPDDTSVENSQAEVSLEAELRWERSSLAMLLNNTAATVERGNLPSEPTPQKDKNKSNFSPAGEILYGLENLRKKRGQAAVEAEQEEAGEEETVPPDAEGNV</sequence>
<dbReference type="AlphaFoldDB" id="V9D131"/>
<dbReference type="HAMAP" id="MF_03056">
    <property type="entry name" value="TRM82"/>
    <property type="match status" value="1"/>
</dbReference>
<dbReference type="Gene3D" id="2.130.10.10">
    <property type="entry name" value="YVTN repeat-like/Quinoprotein amine dehydrogenase"/>
    <property type="match status" value="1"/>
</dbReference>
<dbReference type="GeneID" id="19986873"/>
<keyword evidence="5 6" id="KW-0539">Nucleus</keyword>
<protein>
    <submittedName>
        <fullName evidence="8">Uncharacterized protein</fullName>
    </submittedName>
</protein>
<dbReference type="InterPro" id="IPR028884">
    <property type="entry name" value="Trm82"/>
</dbReference>
<dbReference type="SUPFAM" id="SSF50978">
    <property type="entry name" value="WD40 repeat-like"/>
    <property type="match status" value="1"/>
</dbReference>
<name>V9D131_9EURO</name>
<dbReference type="RefSeq" id="XP_008730914.1">
    <property type="nucleotide sequence ID" value="XM_008732692.1"/>
</dbReference>
<organism evidence="8 9">
    <name type="scientific">Cladophialophora carrionii CBS 160.54</name>
    <dbReference type="NCBI Taxonomy" id="1279043"/>
    <lineage>
        <taxon>Eukaryota</taxon>
        <taxon>Fungi</taxon>
        <taxon>Dikarya</taxon>
        <taxon>Ascomycota</taxon>
        <taxon>Pezizomycotina</taxon>
        <taxon>Eurotiomycetes</taxon>
        <taxon>Chaetothyriomycetidae</taxon>
        <taxon>Chaetothyriales</taxon>
        <taxon>Herpotrichiellaceae</taxon>
        <taxon>Cladophialophora</taxon>
    </lineage>
</organism>
<dbReference type="OrthoDB" id="339900at2759"/>
<evidence type="ECO:0000256" key="2">
    <source>
        <dbReference type="ARBA" id="ARBA00022574"/>
    </source>
</evidence>
<comment type="pathway">
    <text evidence="6">tRNA modification; N(7)-methylguanine-tRNA biosynthesis.</text>
</comment>
<dbReference type="Proteomes" id="UP000030678">
    <property type="component" value="Unassembled WGS sequence"/>
</dbReference>
<proteinExistence type="inferred from homology"/>
<dbReference type="PANTHER" id="PTHR16288">
    <property type="entry name" value="WD40 REPEAT PROTEIN 4"/>
    <property type="match status" value="1"/>
</dbReference>
<feature type="compositionally biased region" description="Acidic residues" evidence="7">
    <location>
        <begin position="551"/>
        <end position="562"/>
    </location>
</feature>
<evidence type="ECO:0000313" key="8">
    <source>
        <dbReference type="EMBL" id="ETI20346.1"/>
    </source>
</evidence>
<dbReference type="VEuPathDB" id="FungiDB:G647_08380"/>
<comment type="function">
    <text evidence="6">Required for the formation of N(7)-methylguanine at position 46 (m7G46) in tRNA. In the complex, it is required to stabilize and induce conformational changes of the catalytic subunit.</text>
</comment>
<feature type="region of interest" description="Disordered" evidence="7">
    <location>
        <begin position="543"/>
        <end position="570"/>
    </location>
</feature>
<feature type="compositionally biased region" description="Basic and acidic residues" evidence="7">
    <location>
        <begin position="61"/>
        <end position="73"/>
    </location>
</feature>